<accession>A0A4S2H8L7</accession>
<gene>
    <name evidence="1" type="ORF">E5162_14050</name>
</gene>
<reference evidence="1 2" key="1">
    <citation type="journal article" date="2013" name="Int. J. Syst. Evol. Microbiol.">
        <title>Marinicauda pacifica gen. nov., sp. nov., a prosthecate alphaproteobacterium of the family Hyphomonadaceae isolated from deep seawater.</title>
        <authorList>
            <person name="Zhang X.Y."/>
            <person name="Li G.W."/>
            <person name="Wang C.S."/>
            <person name="Zhang Y.J."/>
            <person name="Xu X.W."/>
            <person name="Li H."/>
            <person name="Liu A."/>
            <person name="Liu C."/>
            <person name="Xie B.B."/>
            <person name="Qin Q.L."/>
            <person name="Xu Z."/>
            <person name="Chen X.L."/>
            <person name="Zhou B.C."/>
            <person name="Zhang Y.Z."/>
        </authorList>
    </citation>
    <scope>NUCLEOTIDE SEQUENCE [LARGE SCALE GENOMIC DNA]</scope>
    <source>
        <strain evidence="1 2">P-1 km-3</strain>
    </source>
</reference>
<organism evidence="1 2">
    <name type="scientific">Marinicauda pacifica</name>
    <dbReference type="NCBI Taxonomy" id="1133559"/>
    <lineage>
        <taxon>Bacteria</taxon>
        <taxon>Pseudomonadati</taxon>
        <taxon>Pseudomonadota</taxon>
        <taxon>Alphaproteobacteria</taxon>
        <taxon>Maricaulales</taxon>
        <taxon>Maricaulaceae</taxon>
        <taxon>Marinicauda</taxon>
    </lineage>
</organism>
<sequence length="218" mass="23341">MTDQPAKPIALEDRDVAGARLSSPSAARNREAIAECLAERLPHGARVLEIASGTGEHALACVSRRPDLSWIPSDPDAVSRASTDDWAREAGGRMNPALALDVSTADWIEPVGPVDAVFCANMIHIAPWPAAEGLFSGAARLLDAGQRLHLYGPFLEGARSAPSNIEFDQSLRGRDPAWGVRAIDAVDALAARSGFDRTERVQMPANNLLLSFERRAGQ</sequence>
<keyword evidence="2" id="KW-1185">Reference proteome</keyword>
<dbReference type="InterPro" id="IPR029063">
    <property type="entry name" value="SAM-dependent_MTases_sf"/>
</dbReference>
<dbReference type="RefSeq" id="WP_135945907.1">
    <property type="nucleotide sequence ID" value="NZ_BMEI01000005.1"/>
</dbReference>
<dbReference type="InterPro" id="IPR010342">
    <property type="entry name" value="DUF938"/>
</dbReference>
<protein>
    <submittedName>
        <fullName evidence="1">DUF938 domain-containing protein</fullName>
    </submittedName>
</protein>
<dbReference type="SUPFAM" id="SSF53335">
    <property type="entry name" value="S-adenosyl-L-methionine-dependent methyltransferases"/>
    <property type="match status" value="1"/>
</dbReference>
<dbReference type="PANTHER" id="PTHR20974">
    <property type="entry name" value="UPF0585 PROTEIN CG18661"/>
    <property type="match status" value="1"/>
</dbReference>
<proteinExistence type="predicted"/>
<dbReference type="Proteomes" id="UP000305451">
    <property type="component" value="Unassembled WGS sequence"/>
</dbReference>
<dbReference type="EMBL" id="SRXV01000005">
    <property type="protein sequence ID" value="TGY91732.1"/>
    <property type="molecule type" value="Genomic_DNA"/>
</dbReference>
<dbReference type="PANTHER" id="PTHR20974:SF0">
    <property type="entry name" value="UPF0585 PROTEIN CG18661"/>
    <property type="match status" value="1"/>
</dbReference>
<dbReference type="Gene3D" id="3.40.50.150">
    <property type="entry name" value="Vaccinia Virus protein VP39"/>
    <property type="match status" value="1"/>
</dbReference>
<dbReference type="OrthoDB" id="5525831at2"/>
<dbReference type="Pfam" id="PF06080">
    <property type="entry name" value="DUF938"/>
    <property type="match status" value="1"/>
</dbReference>
<comment type="caution">
    <text evidence="1">The sequence shown here is derived from an EMBL/GenBank/DDBJ whole genome shotgun (WGS) entry which is preliminary data.</text>
</comment>
<evidence type="ECO:0000313" key="2">
    <source>
        <dbReference type="Proteomes" id="UP000305451"/>
    </source>
</evidence>
<evidence type="ECO:0000313" key="1">
    <source>
        <dbReference type="EMBL" id="TGY91732.1"/>
    </source>
</evidence>
<name>A0A4S2H8L7_9PROT</name>
<dbReference type="AlphaFoldDB" id="A0A4S2H8L7"/>